<evidence type="ECO:0000256" key="2">
    <source>
        <dbReference type="ARBA" id="ARBA00023002"/>
    </source>
</evidence>
<dbReference type="EMBL" id="CAEZXM010000017">
    <property type="protein sequence ID" value="CAB4680443.1"/>
    <property type="molecule type" value="Genomic_DNA"/>
</dbReference>
<dbReference type="PANTHER" id="PTHR30004:SF6">
    <property type="entry name" value="D-THREONATE 4-PHOSPHATE DEHYDROGENASE"/>
    <property type="match status" value="1"/>
</dbReference>
<dbReference type="GO" id="GO:0046872">
    <property type="term" value="F:metal ion binding"/>
    <property type="evidence" value="ECO:0007669"/>
    <property type="project" value="UniProtKB-KW"/>
</dbReference>
<dbReference type="Pfam" id="PF04166">
    <property type="entry name" value="PdxA"/>
    <property type="match status" value="1"/>
</dbReference>
<accession>A0A6J6N7B6</accession>
<dbReference type="GO" id="GO:0051287">
    <property type="term" value="F:NAD binding"/>
    <property type="evidence" value="ECO:0007669"/>
    <property type="project" value="InterPro"/>
</dbReference>
<dbReference type="NCBIfam" id="TIGR00557">
    <property type="entry name" value="pdxA"/>
    <property type="match status" value="1"/>
</dbReference>
<keyword evidence="2" id="KW-0560">Oxidoreductase</keyword>
<evidence type="ECO:0000256" key="1">
    <source>
        <dbReference type="ARBA" id="ARBA00022723"/>
    </source>
</evidence>
<dbReference type="InterPro" id="IPR005255">
    <property type="entry name" value="PdxA_fam"/>
</dbReference>
<proteinExistence type="predicted"/>
<dbReference type="Gene3D" id="3.40.718.10">
    <property type="entry name" value="Isopropylmalate Dehydrogenase"/>
    <property type="match status" value="1"/>
</dbReference>
<dbReference type="AlphaFoldDB" id="A0A6J6N7B6"/>
<dbReference type="PANTHER" id="PTHR30004">
    <property type="entry name" value="4-HYDROXYTHREONINE-4-PHOSPHATE DEHYDROGENASE"/>
    <property type="match status" value="1"/>
</dbReference>
<gene>
    <name evidence="4" type="ORF">UFOPK2366_00170</name>
</gene>
<evidence type="ECO:0000256" key="3">
    <source>
        <dbReference type="ARBA" id="ARBA00023027"/>
    </source>
</evidence>
<keyword evidence="1" id="KW-0479">Metal-binding</keyword>
<protein>
    <submittedName>
        <fullName evidence="4">Unannotated protein</fullName>
    </submittedName>
</protein>
<evidence type="ECO:0000313" key="4">
    <source>
        <dbReference type="EMBL" id="CAB4680443.1"/>
    </source>
</evidence>
<dbReference type="GO" id="GO:0016491">
    <property type="term" value="F:oxidoreductase activity"/>
    <property type="evidence" value="ECO:0007669"/>
    <property type="project" value="UniProtKB-KW"/>
</dbReference>
<sequence length="332" mass="34812">MTNRPIIAITMGDPAGVGAEVIVKALSHPEVAAMCQPVVIGDAGRLTLAAQLCGLTPHIRVVAEPSELSTATDPSTINVIDPQVVPAALEWGVVSALAGEAAYRYVAIAAQLAIAGLVQAICTAPLNKEALHAAGHRFPGHTELLAHLTGTDEVSMMLEAPGLRVVHVTTHIGILDAIDRIDPALIERTVRRTHSTLRRAGIDVPRFAVCGINPHAGENGLFGRGEEANKVVPAVTQLRSEGIDVVGPLPADTLFYRARRGEFDCVVAMYHDQGHAPVKVLGLEAGVNITIGLPVVRTSVDHGTAFDIAGTGVADERSMIEALKQAVALSSR</sequence>
<name>A0A6J6N7B6_9ZZZZ</name>
<dbReference type="SUPFAM" id="SSF53659">
    <property type="entry name" value="Isocitrate/Isopropylmalate dehydrogenase-like"/>
    <property type="match status" value="1"/>
</dbReference>
<reference evidence="4" key="1">
    <citation type="submission" date="2020-05" db="EMBL/GenBank/DDBJ databases">
        <authorList>
            <person name="Chiriac C."/>
            <person name="Salcher M."/>
            <person name="Ghai R."/>
            <person name="Kavagutti S V."/>
        </authorList>
    </citation>
    <scope>NUCLEOTIDE SEQUENCE</scope>
</reference>
<keyword evidence="3" id="KW-0520">NAD</keyword>
<organism evidence="4">
    <name type="scientific">freshwater metagenome</name>
    <dbReference type="NCBI Taxonomy" id="449393"/>
    <lineage>
        <taxon>unclassified sequences</taxon>
        <taxon>metagenomes</taxon>
        <taxon>ecological metagenomes</taxon>
    </lineage>
</organism>